<reference evidence="1 2" key="1">
    <citation type="journal article" date="2024" name="BMC Genomics">
        <title>De novo assembly and annotation of Popillia japonica's genome with initial clues to its potential as an invasive pest.</title>
        <authorList>
            <person name="Cucini C."/>
            <person name="Boschi S."/>
            <person name="Funari R."/>
            <person name="Cardaioli E."/>
            <person name="Iannotti N."/>
            <person name="Marturano G."/>
            <person name="Paoli F."/>
            <person name="Bruttini M."/>
            <person name="Carapelli A."/>
            <person name="Frati F."/>
            <person name="Nardi F."/>
        </authorList>
    </citation>
    <scope>NUCLEOTIDE SEQUENCE [LARGE SCALE GENOMIC DNA]</scope>
    <source>
        <strain evidence="1">DMR45628</strain>
    </source>
</reference>
<evidence type="ECO:0000313" key="2">
    <source>
        <dbReference type="Proteomes" id="UP001458880"/>
    </source>
</evidence>
<accession>A0AAW1N1H0</accession>
<proteinExistence type="predicted"/>
<keyword evidence="2" id="KW-1185">Reference proteome</keyword>
<dbReference type="AlphaFoldDB" id="A0AAW1N1H0"/>
<gene>
    <name evidence="1" type="ORF">QE152_g4194</name>
</gene>
<evidence type="ECO:0000313" key="1">
    <source>
        <dbReference type="EMBL" id="KAK9752412.1"/>
    </source>
</evidence>
<sequence>MLQQKAEDININMTALVHTADTSVMVVLKSRGYQHQHDSISSHCGHFSNGGSGASFIFSAADKQAACHLIDYLVDAAIRVFASVTATVAVTAFLSYTYTL</sequence>
<dbReference type="EMBL" id="JASPKY010000020">
    <property type="protein sequence ID" value="KAK9752412.1"/>
    <property type="molecule type" value="Genomic_DNA"/>
</dbReference>
<comment type="caution">
    <text evidence="1">The sequence shown here is derived from an EMBL/GenBank/DDBJ whole genome shotgun (WGS) entry which is preliminary data.</text>
</comment>
<name>A0AAW1N1H0_POPJA</name>
<organism evidence="1 2">
    <name type="scientific">Popillia japonica</name>
    <name type="common">Japanese beetle</name>
    <dbReference type="NCBI Taxonomy" id="7064"/>
    <lineage>
        <taxon>Eukaryota</taxon>
        <taxon>Metazoa</taxon>
        <taxon>Ecdysozoa</taxon>
        <taxon>Arthropoda</taxon>
        <taxon>Hexapoda</taxon>
        <taxon>Insecta</taxon>
        <taxon>Pterygota</taxon>
        <taxon>Neoptera</taxon>
        <taxon>Endopterygota</taxon>
        <taxon>Coleoptera</taxon>
        <taxon>Polyphaga</taxon>
        <taxon>Scarabaeiformia</taxon>
        <taxon>Scarabaeidae</taxon>
        <taxon>Rutelinae</taxon>
        <taxon>Popillia</taxon>
    </lineage>
</organism>
<dbReference type="Proteomes" id="UP001458880">
    <property type="component" value="Unassembled WGS sequence"/>
</dbReference>
<protein>
    <submittedName>
        <fullName evidence="1">Uncharacterized protein</fullName>
    </submittedName>
</protein>